<feature type="transmembrane region" description="Helical" evidence="1">
    <location>
        <begin position="6"/>
        <end position="23"/>
    </location>
</feature>
<dbReference type="RefSeq" id="WP_173534051.1">
    <property type="nucleotide sequence ID" value="NZ_CP054143.1"/>
</dbReference>
<dbReference type="EMBL" id="CP054143">
    <property type="protein sequence ID" value="QKJ67549.1"/>
    <property type="molecule type" value="Genomic_DNA"/>
</dbReference>
<organism evidence="2 3">
    <name type="scientific">Deefgea piscis</name>
    <dbReference type="NCBI Taxonomy" id="2739061"/>
    <lineage>
        <taxon>Bacteria</taxon>
        <taxon>Pseudomonadati</taxon>
        <taxon>Pseudomonadota</taxon>
        <taxon>Betaproteobacteria</taxon>
        <taxon>Neisseriales</taxon>
        <taxon>Chitinibacteraceae</taxon>
        <taxon>Deefgea</taxon>
    </lineage>
</organism>
<protein>
    <submittedName>
        <fullName evidence="2">Cbb3-type cytochrome c oxidase subunit 3</fullName>
    </submittedName>
</protein>
<keyword evidence="1" id="KW-0472">Membrane</keyword>
<evidence type="ECO:0000313" key="2">
    <source>
        <dbReference type="EMBL" id="QKJ67549.1"/>
    </source>
</evidence>
<dbReference type="KEGG" id="dee:HQN60_12980"/>
<dbReference type="CDD" id="cd01324">
    <property type="entry name" value="cbb3_Oxidase_CcoQ"/>
    <property type="match status" value="1"/>
</dbReference>
<dbReference type="AlphaFoldDB" id="A0A6M8SY64"/>
<proteinExistence type="predicted"/>
<dbReference type="Proteomes" id="UP000504844">
    <property type="component" value="Chromosome"/>
</dbReference>
<accession>A0A6M8SY64</accession>
<keyword evidence="1" id="KW-1133">Transmembrane helix</keyword>
<evidence type="ECO:0000313" key="3">
    <source>
        <dbReference type="Proteomes" id="UP000504844"/>
    </source>
</evidence>
<keyword evidence="1" id="KW-0812">Transmembrane</keyword>
<name>A0A6M8SY64_9NEIS</name>
<dbReference type="Pfam" id="PF05545">
    <property type="entry name" value="FixQ"/>
    <property type="match status" value="1"/>
</dbReference>
<reference evidence="2 3" key="1">
    <citation type="submission" date="2020-05" db="EMBL/GenBank/DDBJ databases">
        <title>Complete genome sequence of Deefgea sp. D17.</title>
        <authorList>
            <person name="Bae J.-W."/>
            <person name="Han J.E."/>
        </authorList>
    </citation>
    <scope>NUCLEOTIDE SEQUENCE [LARGE SCALE GENOMIC DNA]</scope>
    <source>
        <strain evidence="2 3">D17</strain>
    </source>
</reference>
<keyword evidence="3" id="KW-1185">Reference proteome</keyword>
<dbReference type="InterPro" id="IPR008621">
    <property type="entry name" value="Cbb3-typ_cyt_oxidase_comp"/>
</dbReference>
<evidence type="ECO:0000256" key="1">
    <source>
        <dbReference type="SAM" id="Phobius"/>
    </source>
</evidence>
<gene>
    <name evidence="2" type="ORF">HQN60_12980</name>
</gene>
<sequence>MGLTIYHWILIVAFVAIVIWVFGKKQKKRFEEDAKLPFDSEKTDNKDKNVD</sequence>